<comment type="pathway">
    <text evidence="1">Cofactor biosynthesis; NAD(+) biosynthesis.</text>
</comment>
<keyword evidence="7" id="KW-0520">NAD</keyword>
<dbReference type="GO" id="GO:0005524">
    <property type="term" value="F:ATP binding"/>
    <property type="evidence" value="ECO:0007669"/>
    <property type="project" value="UniProtKB-KW"/>
</dbReference>
<dbReference type="GO" id="GO:0070566">
    <property type="term" value="F:adenylyltransferase activity"/>
    <property type="evidence" value="ECO:0007669"/>
    <property type="project" value="UniProtKB-ARBA"/>
</dbReference>
<dbReference type="UniPathway" id="UPA00253"/>
<gene>
    <name evidence="9" type="ORF">METZ01_LOCUS142906</name>
</gene>
<keyword evidence="5" id="KW-0547">Nucleotide-binding</keyword>
<evidence type="ECO:0000256" key="6">
    <source>
        <dbReference type="ARBA" id="ARBA00022840"/>
    </source>
</evidence>
<keyword evidence="2" id="KW-0662">Pyridine nucleotide biosynthesis</keyword>
<dbReference type="PANTHER" id="PTHR39321">
    <property type="entry name" value="NICOTINATE-NUCLEOTIDE ADENYLYLTRANSFERASE-RELATED"/>
    <property type="match status" value="1"/>
</dbReference>
<reference evidence="9" key="1">
    <citation type="submission" date="2018-05" db="EMBL/GenBank/DDBJ databases">
        <authorList>
            <person name="Lanie J.A."/>
            <person name="Ng W.-L."/>
            <person name="Kazmierczak K.M."/>
            <person name="Andrzejewski T.M."/>
            <person name="Davidsen T.M."/>
            <person name="Wayne K.J."/>
            <person name="Tettelin H."/>
            <person name="Glass J.I."/>
            <person name="Rusch D."/>
            <person name="Podicherti R."/>
            <person name="Tsui H.-C.T."/>
            <person name="Winkler M.E."/>
        </authorList>
    </citation>
    <scope>NUCLEOTIDE SEQUENCE</scope>
</reference>
<keyword evidence="4" id="KW-0548">Nucleotidyltransferase</keyword>
<dbReference type="InterPro" id="IPR005248">
    <property type="entry name" value="NadD/NMNAT"/>
</dbReference>
<evidence type="ECO:0000256" key="7">
    <source>
        <dbReference type="ARBA" id="ARBA00023027"/>
    </source>
</evidence>
<name>A0A381ZMG8_9ZZZZ</name>
<dbReference type="NCBIfam" id="NF000839">
    <property type="entry name" value="PRK00071.1-1"/>
    <property type="match status" value="1"/>
</dbReference>
<dbReference type="CDD" id="cd02165">
    <property type="entry name" value="NMNAT"/>
    <property type="match status" value="1"/>
</dbReference>
<organism evidence="9">
    <name type="scientific">marine metagenome</name>
    <dbReference type="NCBI Taxonomy" id="408172"/>
    <lineage>
        <taxon>unclassified sequences</taxon>
        <taxon>metagenomes</taxon>
        <taxon>ecological metagenomes</taxon>
    </lineage>
</organism>
<dbReference type="InterPro" id="IPR004821">
    <property type="entry name" value="Cyt_trans-like"/>
</dbReference>
<evidence type="ECO:0000259" key="8">
    <source>
        <dbReference type="Pfam" id="PF01467"/>
    </source>
</evidence>
<dbReference type="NCBIfam" id="NF000840">
    <property type="entry name" value="PRK00071.1-3"/>
    <property type="match status" value="1"/>
</dbReference>
<dbReference type="EMBL" id="UINC01021774">
    <property type="protein sequence ID" value="SVA90052.1"/>
    <property type="molecule type" value="Genomic_DNA"/>
</dbReference>
<evidence type="ECO:0000256" key="5">
    <source>
        <dbReference type="ARBA" id="ARBA00022741"/>
    </source>
</evidence>
<dbReference type="NCBIfam" id="TIGR00482">
    <property type="entry name" value="nicotinate (nicotinamide) nucleotide adenylyltransferase"/>
    <property type="match status" value="1"/>
</dbReference>
<dbReference type="HAMAP" id="MF_00244">
    <property type="entry name" value="NaMN_adenylyltr"/>
    <property type="match status" value="1"/>
</dbReference>
<dbReference type="PANTHER" id="PTHR39321:SF3">
    <property type="entry name" value="PHOSPHOPANTETHEINE ADENYLYLTRANSFERASE"/>
    <property type="match status" value="1"/>
</dbReference>
<evidence type="ECO:0000313" key="9">
    <source>
        <dbReference type="EMBL" id="SVA90052.1"/>
    </source>
</evidence>
<keyword evidence="6" id="KW-0067">ATP-binding</keyword>
<dbReference type="InterPro" id="IPR014729">
    <property type="entry name" value="Rossmann-like_a/b/a_fold"/>
</dbReference>
<protein>
    <recommendedName>
        <fullName evidence="8">Cytidyltransferase-like domain-containing protein</fullName>
    </recommendedName>
</protein>
<dbReference type="GO" id="GO:0009435">
    <property type="term" value="P:NAD+ biosynthetic process"/>
    <property type="evidence" value="ECO:0007669"/>
    <property type="project" value="UniProtKB-UniPathway"/>
</dbReference>
<feature type="domain" description="Cytidyltransferase-like" evidence="8">
    <location>
        <begin position="6"/>
        <end position="182"/>
    </location>
</feature>
<dbReference type="Gene3D" id="3.40.50.620">
    <property type="entry name" value="HUPs"/>
    <property type="match status" value="1"/>
</dbReference>
<evidence type="ECO:0000256" key="4">
    <source>
        <dbReference type="ARBA" id="ARBA00022695"/>
    </source>
</evidence>
<dbReference type="SUPFAM" id="SSF52374">
    <property type="entry name" value="Nucleotidylyl transferase"/>
    <property type="match status" value="1"/>
</dbReference>
<evidence type="ECO:0000256" key="2">
    <source>
        <dbReference type="ARBA" id="ARBA00022642"/>
    </source>
</evidence>
<evidence type="ECO:0000256" key="1">
    <source>
        <dbReference type="ARBA" id="ARBA00004790"/>
    </source>
</evidence>
<dbReference type="Pfam" id="PF01467">
    <property type="entry name" value="CTP_transf_like"/>
    <property type="match status" value="1"/>
</dbReference>
<accession>A0A381ZMG8</accession>
<dbReference type="AlphaFoldDB" id="A0A381ZMG8"/>
<dbReference type="NCBIfam" id="TIGR00125">
    <property type="entry name" value="cyt_tran_rel"/>
    <property type="match status" value="1"/>
</dbReference>
<sequence>MRPIGIFGGTFDPIHYGHLRTASELLQALDLSEILFIPCGDPPHRFSPTASSDLRLCMVAAAVKGYQRFLVDDRELRRDASSYSVDTLRSLKSDYQDRSLCLLVGMDSFLNFQEWHQWSEILKLSHIIVAHRPGWKIPVAGKLEELMSERSTHRAEDLHERKSGCIHVRSVTQLEISSTELRSLIKAGFDPKYLVPDAVRDIIAETECYGGDIQA</sequence>
<evidence type="ECO:0000256" key="3">
    <source>
        <dbReference type="ARBA" id="ARBA00022679"/>
    </source>
</evidence>
<keyword evidence="3" id="KW-0808">Transferase</keyword>
<proteinExistence type="inferred from homology"/>